<protein>
    <recommendedName>
        <fullName evidence="8">Phage shock protein PspC N-terminal domain-containing protein</fullName>
    </recommendedName>
</protein>
<evidence type="ECO:0000259" key="8">
    <source>
        <dbReference type="Pfam" id="PF04024"/>
    </source>
</evidence>
<organism evidence="9 10">
    <name type="scientific">Liquorilactobacillus ghanensis DSM 18630</name>
    <dbReference type="NCBI Taxonomy" id="1423750"/>
    <lineage>
        <taxon>Bacteria</taxon>
        <taxon>Bacillati</taxon>
        <taxon>Bacillota</taxon>
        <taxon>Bacilli</taxon>
        <taxon>Lactobacillales</taxon>
        <taxon>Lactobacillaceae</taxon>
        <taxon>Liquorilactobacillus</taxon>
    </lineage>
</organism>
<dbReference type="GO" id="GO:0005886">
    <property type="term" value="C:plasma membrane"/>
    <property type="evidence" value="ECO:0007669"/>
    <property type="project" value="UniProtKB-SubCell"/>
</dbReference>
<comment type="caution">
    <text evidence="9">The sequence shown here is derived from an EMBL/GenBank/DDBJ whole genome shotgun (WGS) entry which is preliminary data.</text>
</comment>
<feature type="transmembrane region" description="Helical" evidence="7">
    <location>
        <begin position="36"/>
        <end position="58"/>
    </location>
</feature>
<reference evidence="9 10" key="1">
    <citation type="journal article" date="2015" name="Genome Announc.">
        <title>Expanding the biotechnology potential of lactobacilli through comparative genomics of 213 strains and associated genera.</title>
        <authorList>
            <person name="Sun Z."/>
            <person name="Harris H.M."/>
            <person name="McCann A."/>
            <person name="Guo C."/>
            <person name="Argimon S."/>
            <person name="Zhang W."/>
            <person name="Yang X."/>
            <person name="Jeffery I.B."/>
            <person name="Cooney J.C."/>
            <person name="Kagawa T.F."/>
            <person name="Liu W."/>
            <person name="Song Y."/>
            <person name="Salvetti E."/>
            <person name="Wrobel A."/>
            <person name="Rasinkangas P."/>
            <person name="Parkhill J."/>
            <person name="Rea M.C."/>
            <person name="O'Sullivan O."/>
            <person name="Ritari J."/>
            <person name="Douillard F.P."/>
            <person name="Paul Ross R."/>
            <person name="Yang R."/>
            <person name="Briner A.E."/>
            <person name="Felis G.E."/>
            <person name="de Vos W.M."/>
            <person name="Barrangou R."/>
            <person name="Klaenhammer T.R."/>
            <person name="Caufield P.W."/>
            <person name="Cui Y."/>
            <person name="Zhang H."/>
            <person name="O'Toole P.W."/>
        </authorList>
    </citation>
    <scope>NUCLEOTIDE SEQUENCE [LARGE SCALE GENOMIC DNA]</scope>
    <source>
        <strain evidence="9 10">DSM 18630</strain>
    </source>
</reference>
<evidence type="ECO:0000313" key="10">
    <source>
        <dbReference type="Proteomes" id="UP000051451"/>
    </source>
</evidence>
<comment type="subcellular location">
    <subcellularLocation>
        <location evidence="1">Cell membrane</location>
        <topology evidence="1">Single-pass membrane protein</topology>
    </subcellularLocation>
</comment>
<evidence type="ECO:0000256" key="2">
    <source>
        <dbReference type="ARBA" id="ARBA00022475"/>
    </source>
</evidence>
<dbReference type="AlphaFoldDB" id="A0A0R1VUA9"/>
<name>A0A0R1VUA9_9LACO</name>
<dbReference type="PANTHER" id="PTHR33885">
    <property type="entry name" value="PHAGE SHOCK PROTEIN C"/>
    <property type="match status" value="1"/>
</dbReference>
<evidence type="ECO:0000256" key="1">
    <source>
        <dbReference type="ARBA" id="ARBA00004162"/>
    </source>
</evidence>
<keyword evidence="10" id="KW-1185">Reference proteome</keyword>
<dbReference type="InterPro" id="IPR007168">
    <property type="entry name" value="Phageshock_PspC_N"/>
</dbReference>
<evidence type="ECO:0000256" key="5">
    <source>
        <dbReference type="ARBA" id="ARBA00023136"/>
    </source>
</evidence>
<dbReference type="GeneID" id="98318745"/>
<evidence type="ECO:0000256" key="3">
    <source>
        <dbReference type="ARBA" id="ARBA00022692"/>
    </source>
</evidence>
<evidence type="ECO:0000313" key="9">
    <source>
        <dbReference type="EMBL" id="KRM06563.1"/>
    </source>
</evidence>
<keyword evidence="4 7" id="KW-1133">Transmembrane helix</keyword>
<dbReference type="OrthoDB" id="9815286at2"/>
<feature type="region of interest" description="Disordered" evidence="6">
    <location>
        <begin position="90"/>
        <end position="111"/>
    </location>
</feature>
<dbReference type="PATRIC" id="fig|1423750.3.peg.734"/>
<feature type="domain" description="Phage shock protein PspC N-terminal" evidence="8">
    <location>
        <begin position="6"/>
        <end position="64"/>
    </location>
</feature>
<keyword evidence="5 7" id="KW-0472">Membrane</keyword>
<dbReference type="Proteomes" id="UP000051451">
    <property type="component" value="Unassembled WGS sequence"/>
</dbReference>
<keyword evidence="2" id="KW-1003">Cell membrane</keyword>
<dbReference type="PANTHER" id="PTHR33885:SF3">
    <property type="entry name" value="PHAGE SHOCK PROTEIN C"/>
    <property type="match status" value="1"/>
</dbReference>
<keyword evidence="3 7" id="KW-0812">Transmembrane</keyword>
<dbReference type="Pfam" id="PF04024">
    <property type="entry name" value="PspC"/>
    <property type="match status" value="1"/>
</dbReference>
<accession>A0A0R1VUA9</accession>
<evidence type="ECO:0000256" key="4">
    <source>
        <dbReference type="ARBA" id="ARBA00022989"/>
    </source>
</evidence>
<sequence length="111" mass="12927">MNKKRKKLRRSDERIIAGVCGGLAEFLNFKPWIMRIIFLLLLIIPHVTWLTVSCYLILAVSMPPKLGNKIFNSFIFELVRSLFGKKATPKDTHANRNRKIIHDAHERDLKN</sequence>
<gene>
    <name evidence="9" type="ORF">FC89_GL000713</name>
</gene>
<proteinExistence type="predicted"/>
<dbReference type="RefSeq" id="WP_057871471.1">
    <property type="nucleotide sequence ID" value="NZ_AZGB01000015.1"/>
</dbReference>
<dbReference type="STRING" id="1423750.FC89_GL000713"/>
<dbReference type="InterPro" id="IPR052027">
    <property type="entry name" value="PspC"/>
</dbReference>
<dbReference type="EMBL" id="AZGB01000015">
    <property type="protein sequence ID" value="KRM06563.1"/>
    <property type="molecule type" value="Genomic_DNA"/>
</dbReference>
<evidence type="ECO:0000256" key="7">
    <source>
        <dbReference type="SAM" id="Phobius"/>
    </source>
</evidence>
<evidence type="ECO:0000256" key="6">
    <source>
        <dbReference type="SAM" id="MobiDB-lite"/>
    </source>
</evidence>